<dbReference type="Proteomes" id="UP000192923">
    <property type="component" value="Unassembled WGS sequence"/>
</dbReference>
<dbReference type="PROSITE" id="PS50894">
    <property type="entry name" value="HPT"/>
    <property type="match status" value="2"/>
</dbReference>
<keyword evidence="6 16" id="KW-0418">Kinase</keyword>
<accession>A0A1Y6D5G8</accession>
<dbReference type="CDD" id="cd00088">
    <property type="entry name" value="HPT"/>
    <property type="match status" value="1"/>
</dbReference>
<dbReference type="SUPFAM" id="SSF50341">
    <property type="entry name" value="CheW-like"/>
    <property type="match status" value="2"/>
</dbReference>
<proteinExistence type="predicted"/>
<dbReference type="GO" id="GO:0005737">
    <property type="term" value="C:cytoplasm"/>
    <property type="evidence" value="ECO:0007669"/>
    <property type="project" value="InterPro"/>
</dbReference>
<dbReference type="PROSITE" id="PS50109">
    <property type="entry name" value="HIS_KIN"/>
    <property type="match status" value="1"/>
</dbReference>
<feature type="domain" description="HPt" evidence="15">
    <location>
        <begin position="141"/>
        <end position="245"/>
    </location>
</feature>
<dbReference type="InterPro" id="IPR036061">
    <property type="entry name" value="CheW-like_dom_sf"/>
</dbReference>
<dbReference type="InterPro" id="IPR005467">
    <property type="entry name" value="His_kinase_dom"/>
</dbReference>
<organism evidence="16 17">
    <name type="scientific">Methylomagnum ishizawai</name>
    <dbReference type="NCBI Taxonomy" id="1760988"/>
    <lineage>
        <taxon>Bacteria</taxon>
        <taxon>Pseudomonadati</taxon>
        <taxon>Pseudomonadota</taxon>
        <taxon>Gammaproteobacteria</taxon>
        <taxon>Methylococcales</taxon>
        <taxon>Methylococcaceae</taxon>
        <taxon>Methylomagnum</taxon>
    </lineage>
</organism>
<dbReference type="EC" id="2.7.13.3" evidence="2"/>
<dbReference type="SUPFAM" id="SSF47226">
    <property type="entry name" value="Histidine-containing phosphotransfer domain, HPT domain"/>
    <property type="match status" value="2"/>
</dbReference>
<dbReference type="STRING" id="1760988.SAMN02949497_0250"/>
<dbReference type="GO" id="GO:0000155">
    <property type="term" value="F:phosphorelay sensor kinase activity"/>
    <property type="evidence" value="ECO:0007669"/>
    <property type="project" value="InterPro"/>
</dbReference>
<comment type="function">
    <text evidence="8">Involved in the transmission of sensory signals from the chemoreceptors to the flagellar motors. CheA is autophosphorylated; it can transfer its phosphate group to either CheB or CheY.</text>
</comment>
<evidence type="ECO:0000256" key="11">
    <source>
        <dbReference type="SAM" id="MobiDB-lite"/>
    </source>
</evidence>
<dbReference type="InterPro" id="IPR011006">
    <property type="entry name" value="CheY-like_superfamily"/>
</dbReference>
<feature type="region of interest" description="Disordered" evidence="11">
    <location>
        <begin position="265"/>
        <end position="291"/>
    </location>
</feature>
<evidence type="ECO:0000256" key="5">
    <source>
        <dbReference type="ARBA" id="ARBA00022679"/>
    </source>
</evidence>
<dbReference type="SMART" id="SM00260">
    <property type="entry name" value="CheW"/>
    <property type="match status" value="1"/>
</dbReference>
<feature type="domain" description="Response regulatory" evidence="13">
    <location>
        <begin position="863"/>
        <end position="978"/>
    </location>
</feature>
<evidence type="ECO:0000259" key="15">
    <source>
        <dbReference type="PROSITE" id="PS50894"/>
    </source>
</evidence>
<evidence type="ECO:0000259" key="13">
    <source>
        <dbReference type="PROSITE" id="PS50110"/>
    </source>
</evidence>
<dbReference type="SMART" id="SM00448">
    <property type="entry name" value="REC"/>
    <property type="match status" value="1"/>
</dbReference>
<dbReference type="SMART" id="SM00073">
    <property type="entry name" value="HPT"/>
    <property type="match status" value="2"/>
</dbReference>
<gene>
    <name evidence="16" type="ORF">SAMN02949497_0250</name>
</gene>
<dbReference type="InterPro" id="IPR051315">
    <property type="entry name" value="Bact_Chemotaxis_CheA"/>
</dbReference>
<evidence type="ECO:0000313" key="16">
    <source>
        <dbReference type="EMBL" id="SMF97680.1"/>
    </source>
</evidence>
<dbReference type="RefSeq" id="WP_085216699.1">
    <property type="nucleotide sequence ID" value="NZ_FXAM01000003.1"/>
</dbReference>
<feature type="compositionally biased region" description="Pro residues" evidence="11">
    <location>
        <begin position="269"/>
        <end position="278"/>
    </location>
</feature>
<keyword evidence="4 10" id="KW-0597">Phosphoprotein</keyword>
<feature type="domain" description="Histidine kinase" evidence="12">
    <location>
        <begin position="295"/>
        <end position="547"/>
    </location>
</feature>
<comment type="catalytic activity">
    <reaction evidence="1">
        <text>ATP + protein L-histidine = ADP + protein N-phospho-L-histidine.</text>
        <dbReference type="EC" id="2.7.13.3"/>
    </reaction>
</comment>
<dbReference type="OrthoDB" id="9803176at2"/>
<dbReference type="InterPro" id="IPR003594">
    <property type="entry name" value="HATPase_dom"/>
</dbReference>
<dbReference type="InterPro" id="IPR037006">
    <property type="entry name" value="CheA-like_homodim_sf"/>
</dbReference>
<dbReference type="PRINTS" id="PR00344">
    <property type="entry name" value="BCTRLSENSOR"/>
</dbReference>
<feature type="domain" description="CheW-like" evidence="14">
    <location>
        <begin position="549"/>
        <end position="692"/>
    </location>
</feature>
<evidence type="ECO:0000256" key="3">
    <source>
        <dbReference type="ARBA" id="ARBA00021495"/>
    </source>
</evidence>
<reference evidence="16 17" key="1">
    <citation type="submission" date="2016-12" db="EMBL/GenBank/DDBJ databases">
        <authorList>
            <person name="Song W.-J."/>
            <person name="Kurnit D.M."/>
        </authorList>
    </citation>
    <scope>NUCLEOTIDE SEQUENCE [LARGE SCALE GENOMIC DNA]</scope>
    <source>
        <strain evidence="16 17">175</strain>
    </source>
</reference>
<dbReference type="Pfam" id="PF01584">
    <property type="entry name" value="CheW"/>
    <property type="match status" value="2"/>
</dbReference>
<evidence type="ECO:0000313" key="17">
    <source>
        <dbReference type="Proteomes" id="UP000192923"/>
    </source>
</evidence>
<dbReference type="FunFam" id="3.30.565.10:FF:000016">
    <property type="entry name" value="Chemotaxis protein CheA, putative"/>
    <property type="match status" value="1"/>
</dbReference>
<dbReference type="PANTHER" id="PTHR43395:SF1">
    <property type="entry name" value="CHEMOTAXIS PROTEIN CHEA"/>
    <property type="match status" value="1"/>
</dbReference>
<dbReference type="SUPFAM" id="SSF52172">
    <property type="entry name" value="CheY-like"/>
    <property type="match status" value="1"/>
</dbReference>
<evidence type="ECO:0000256" key="8">
    <source>
        <dbReference type="ARBA" id="ARBA00035100"/>
    </source>
</evidence>
<dbReference type="Pfam" id="PF02518">
    <property type="entry name" value="HATPase_c"/>
    <property type="match status" value="1"/>
</dbReference>
<feature type="modified residue" description="4-aspartylphosphate" evidence="10">
    <location>
        <position position="912"/>
    </location>
</feature>
<dbReference type="Pfam" id="PF02895">
    <property type="entry name" value="H-kinase_dim"/>
    <property type="match status" value="1"/>
</dbReference>
<dbReference type="InterPro" id="IPR036641">
    <property type="entry name" value="HPT_dom_sf"/>
</dbReference>
<evidence type="ECO:0000256" key="1">
    <source>
        <dbReference type="ARBA" id="ARBA00000085"/>
    </source>
</evidence>
<dbReference type="Pfam" id="PF00072">
    <property type="entry name" value="Response_reg"/>
    <property type="match status" value="1"/>
</dbReference>
<dbReference type="SMART" id="SM01231">
    <property type="entry name" value="H-kinase_dim"/>
    <property type="match status" value="1"/>
</dbReference>
<comment type="caution">
    <text evidence="9">Lacks conserved residue(s) required for the propagation of feature annotation.</text>
</comment>
<dbReference type="Gene3D" id="1.10.287.560">
    <property type="entry name" value="Histidine kinase CheA-like, homodimeric domain"/>
    <property type="match status" value="1"/>
</dbReference>
<dbReference type="AlphaFoldDB" id="A0A1Y6D5G8"/>
<dbReference type="SMART" id="SM00387">
    <property type="entry name" value="HATPase_c"/>
    <property type="match status" value="1"/>
</dbReference>
<dbReference type="InterPro" id="IPR004358">
    <property type="entry name" value="Sig_transdc_His_kin-like_C"/>
</dbReference>
<dbReference type="GO" id="GO:0006935">
    <property type="term" value="P:chemotaxis"/>
    <property type="evidence" value="ECO:0007669"/>
    <property type="project" value="InterPro"/>
</dbReference>
<dbReference type="PROSITE" id="PS50110">
    <property type="entry name" value="RESPONSE_REGULATORY"/>
    <property type="match status" value="1"/>
</dbReference>
<evidence type="ECO:0000256" key="7">
    <source>
        <dbReference type="ARBA" id="ARBA00023012"/>
    </source>
</evidence>
<evidence type="ECO:0000259" key="12">
    <source>
        <dbReference type="PROSITE" id="PS50109"/>
    </source>
</evidence>
<dbReference type="InterPro" id="IPR036097">
    <property type="entry name" value="HisK_dim/P_sf"/>
</dbReference>
<evidence type="ECO:0000256" key="9">
    <source>
        <dbReference type="PROSITE-ProRule" id="PRU00110"/>
    </source>
</evidence>
<dbReference type="InterPro" id="IPR004105">
    <property type="entry name" value="CheA-like_dim"/>
</dbReference>
<feature type="domain" description="HPt" evidence="15">
    <location>
        <begin position="1"/>
        <end position="104"/>
    </location>
</feature>
<dbReference type="SUPFAM" id="SSF55874">
    <property type="entry name" value="ATPase domain of HSP90 chaperone/DNA topoisomerase II/histidine kinase"/>
    <property type="match status" value="1"/>
</dbReference>
<feature type="domain" description="CheW-like" evidence="14">
    <location>
        <begin position="713"/>
        <end position="846"/>
    </location>
</feature>
<evidence type="ECO:0000259" key="14">
    <source>
        <dbReference type="PROSITE" id="PS50851"/>
    </source>
</evidence>
<dbReference type="InterPro" id="IPR001789">
    <property type="entry name" value="Sig_transdc_resp-reg_receiver"/>
</dbReference>
<protein>
    <recommendedName>
        <fullName evidence="3">Chemotaxis protein CheA</fullName>
        <ecNumber evidence="2">2.7.13.3</ecNumber>
    </recommendedName>
</protein>
<sequence>MQDNEELIHAFVEEAREHLPLIEANLLRLEQQPDDPALLNGLFRSVHTIKGGAGFFGLKNIGELTHSMESLLSLARARKLLLARPHIDILLNCQDLLARMIADPARSNDIDVGAECRELDHLIATPKTARPAPPRPEPVPPPAALQPPLAAFLAEARDYVPQIESCLTALSTNPDNGPQRDILLYSVQALREGATSLELAKLAALAEQMEEVLGLVRLGQLPLDRSALQALGAACDQLAPLLARPGADIDIGPVCRGLLALGQGESGPAVPPGPPPAPIQAAPMATEPPSPPQLEADETIRVHVKRLNKLIDLAGELVLVRNQMSRLCEAMIPQVTGLKATLHNLNRITTEMQEEIMGTRMQPIGVIFNKFPRLIRQLEKDLGKRLELVTEGADVELDKTIIESLSDPATHIIRNMADHGIESPEERLQKGKPAIGTLVQKAFHESGHVVIQFSDDGAGIDPEFIAAQALQKQIVTAETLARMGIKDKMNLIFTPGFSTAPTLSAVSGRGIGMDVVKTNIEQIGGTVDIHSEPGKWTSLTLTLPLTMAIISALIVRARACRFAFPQGHLEEMVLLQPENYAKRVGQAHGQRMLSLRGDVLPLISLARSLGMDDTGENRVSPPEKPLHILIIKADGHRIAVIVDQILGSEEIVVKPMPEYFRHLKNFSGTSILGDGAIAMIIDVQGYIQRSRLAYSEVLKTIDSRPEHKIDQEPQSLLIFDNYTEERFALALSWIQRIDTIELGRIQNSAGHEYIEYHGEQMRLLRLEHCLPVQAPSGIRETAYIIIPKQTKVPVALLIDRVIDSKNIVVKLENTGLKLPGVLGSMILDGRITLILDLHAILKSGLPESVETVDINPERANSKHILLVEDTPFFMRVTREFIVASGYQVTTAQNGREGLELLNQQDFDLVLSDIEMPVMDGRDMLKNIRANPRWRDLPVIALTTLSDAQTIQEGKKSGFNEWLVKLDKELVLKTLAHYL</sequence>
<feature type="modified residue" description="Phosphohistidine" evidence="9">
    <location>
        <position position="47"/>
    </location>
</feature>
<evidence type="ECO:0000256" key="4">
    <source>
        <dbReference type="ARBA" id="ARBA00022553"/>
    </source>
</evidence>
<evidence type="ECO:0000256" key="6">
    <source>
        <dbReference type="ARBA" id="ARBA00022777"/>
    </source>
</evidence>
<keyword evidence="7" id="KW-0902">Two-component regulatory system</keyword>
<dbReference type="Gene3D" id="1.20.120.160">
    <property type="entry name" value="HPT domain"/>
    <property type="match status" value="2"/>
</dbReference>
<dbReference type="InterPro" id="IPR036890">
    <property type="entry name" value="HATPase_C_sf"/>
</dbReference>
<dbReference type="SUPFAM" id="SSF47384">
    <property type="entry name" value="Homodimeric domain of signal transducing histidine kinase"/>
    <property type="match status" value="1"/>
</dbReference>
<dbReference type="Gene3D" id="2.30.30.40">
    <property type="entry name" value="SH3 Domains"/>
    <property type="match status" value="2"/>
</dbReference>
<evidence type="ECO:0000256" key="2">
    <source>
        <dbReference type="ARBA" id="ARBA00012438"/>
    </source>
</evidence>
<dbReference type="Gene3D" id="3.40.50.2300">
    <property type="match status" value="1"/>
</dbReference>
<evidence type="ECO:0000256" key="10">
    <source>
        <dbReference type="PROSITE-ProRule" id="PRU00169"/>
    </source>
</evidence>
<keyword evidence="17" id="KW-1185">Reference proteome</keyword>
<dbReference type="PROSITE" id="PS50851">
    <property type="entry name" value="CHEW"/>
    <property type="match status" value="2"/>
</dbReference>
<dbReference type="PANTHER" id="PTHR43395">
    <property type="entry name" value="SENSOR HISTIDINE KINASE CHEA"/>
    <property type="match status" value="1"/>
</dbReference>
<dbReference type="CDD" id="cd17546">
    <property type="entry name" value="REC_hyHK_CKI1_RcsC-like"/>
    <property type="match status" value="1"/>
</dbReference>
<dbReference type="InterPro" id="IPR008207">
    <property type="entry name" value="Sig_transdc_His_kin_Hpt_dom"/>
</dbReference>
<dbReference type="Pfam" id="PF01627">
    <property type="entry name" value="Hpt"/>
    <property type="match status" value="2"/>
</dbReference>
<name>A0A1Y6D5G8_9GAMM</name>
<keyword evidence="5" id="KW-0808">Transferase</keyword>
<dbReference type="Gene3D" id="3.30.565.10">
    <property type="entry name" value="Histidine kinase-like ATPase, C-terminal domain"/>
    <property type="match status" value="1"/>
</dbReference>
<dbReference type="InterPro" id="IPR002545">
    <property type="entry name" value="CheW-lke_dom"/>
</dbReference>
<dbReference type="EMBL" id="FXAM01000003">
    <property type="protein sequence ID" value="SMF97680.1"/>
    <property type="molecule type" value="Genomic_DNA"/>
</dbReference>